<dbReference type="InterPro" id="IPR004567">
    <property type="entry name" value="Type_II_PanK"/>
</dbReference>
<feature type="domain" description="Damage-control phosphatase ARMT1-like metal-binding" evidence="9">
    <location>
        <begin position="43"/>
        <end position="347"/>
    </location>
</feature>
<reference evidence="11 12" key="2">
    <citation type="journal article" date="2018" name="Elife">
        <title>Firefly genomes illuminate parallel origins of bioluminescence in beetles.</title>
        <authorList>
            <person name="Fallon T.R."/>
            <person name="Lower S.E."/>
            <person name="Chang C.H."/>
            <person name="Bessho-Uehara M."/>
            <person name="Martin G.J."/>
            <person name="Bewick A.J."/>
            <person name="Behringer M."/>
            <person name="Debat H.J."/>
            <person name="Wong I."/>
            <person name="Day J.C."/>
            <person name="Suvorov A."/>
            <person name="Silva C.J."/>
            <person name="Stanger-Hall K.F."/>
            <person name="Hall D.W."/>
            <person name="Schmitz R.J."/>
            <person name="Nelson D.R."/>
            <person name="Lewis S.M."/>
            <person name="Shigenobu S."/>
            <person name="Bybee S.M."/>
            <person name="Larracuente A.M."/>
            <person name="Oba Y."/>
            <person name="Weng J.K."/>
        </authorList>
    </citation>
    <scope>NUCLEOTIDE SEQUENCE [LARGE SCALE GENOMIC DNA]</scope>
    <source>
        <strain evidence="11">1611_PpyrPB1</strain>
        <tissue evidence="11">Whole body</tissue>
    </source>
</reference>
<proteinExistence type="predicted"/>
<evidence type="ECO:0000313" key="10">
    <source>
        <dbReference type="EMBL" id="JAV52300.1"/>
    </source>
</evidence>
<evidence type="ECO:0000256" key="4">
    <source>
        <dbReference type="ARBA" id="ARBA00022596"/>
    </source>
</evidence>
<dbReference type="InterPro" id="IPR002791">
    <property type="entry name" value="ARMT1-like_metal-bd"/>
</dbReference>
<evidence type="ECO:0000313" key="11">
    <source>
        <dbReference type="EMBL" id="KAB0798250.1"/>
    </source>
</evidence>
<comment type="catalytic activity">
    <reaction evidence="6">
        <text>(R)-4'-phospho-S-sulfopantetheine + H2O = (R)-S-sulfopantetheine + phosphate</text>
        <dbReference type="Rhea" id="RHEA:68340"/>
        <dbReference type="ChEBI" id="CHEBI:15377"/>
        <dbReference type="ChEBI" id="CHEBI:43474"/>
        <dbReference type="ChEBI" id="CHEBI:177302"/>
        <dbReference type="ChEBI" id="CHEBI:177303"/>
    </reaction>
    <physiologicalReaction direction="left-to-right" evidence="6">
        <dbReference type="Rhea" id="RHEA:68341"/>
    </physiologicalReaction>
</comment>
<dbReference type="GO" id="GO:0015937">
    <property type="term" value="P:coenzyme A biosynthetic process"/>
    <property type="evidence" value="ECO:0007669"/>
    <property type="project" value="InterPro"/>
</dbReference>
<dbReference type="EMBL" id="GEZM01101781">
    <property type="protein sequence ID" value="JAV52300.1"/>
    <property type="molecule type" value="Transcribed_RNA"/>
</dbReference>
<evidence type="ECO:0000256" key="3">
    <source>
        <dbReference type="ARBA" id="ARBA00019490"/>
    </source>
</evidence>
<keyword evidence="4" id="KW-0533">Nickel</keyword>
<dbReference type="SUPFAM" id="SSF111321">
    <property type="entry name" value="AF1104-like"/>
    <property type="match status" value="1"/>
</dbReference>
<dbReference type="GO" id="GO:0005634">
    <property type="term" value="C:nucleus"/>
    <property type="evidence" value="ECO:0007669"/>
    <property type="project" value="TreeGrafter"/>
</dbReference>
<evidence type="ECO:0000256" key="8">
    <source>
        <dbReference type="ARBA" id="ARBA00046055"/>
    </source>
</evidence>
<organism evidence="10">
    <name type="scientific">Photinus pyralis</name>
    <name type="common">Common eastern firefly</name>
    <name type="synonym">Lampyris pyralis</name>
    <dbReference type="NCBI Taxonomy" id="7054"/>
    <lineage>
        <taxon>Eukaryota</taxon>
        <taxon>Metazoa</taxon>
        <taxon>Ecdysozoa</taxon>
        <taxon>Arthropoda</taxon>
        <taxon>Hexapoda</taxon>
        <taxon>Insecta</taxon>
        <taxon>Pterygota</taxon>
        <taxon>Neoptera</taxon>
        <taxon>Endopterygota</taxon>
        <taxon>Coleoptera</taxon>
        <taxon>Polyphaga</taxon>
        <taxon>Elateriformia</taxon>
        <taxon>Elateroidea</taxon>
        <taxon>Lampyridae</taxon>
        <taxon>Lampyrinae</taxon>
        <taxon>Photinus</taxon>
    </lineage>
</organism>
<accession>A0A1Y1JWY2</accession>
<evidence type="ECO:0000256" key="6">
    <source>
        <dbReference type="ARBA" id="ARBA00029347"/>
    </source>
</evidence>
<name>A0A1Y1JWY2_PHOPY</name>
<evidence type="ECO:0000313" key="12">
    <source>
        <dbReference type="Proteomes" id="UP000327044"/>
    </source>
</evidence>
<dbReference type="InterPro" id="IPR036075">
    <property type="entry name" value="ARMT-1-like_metal-bd_sf"/>
</dbReference>
<sequence>MMKDKKIVCPLLLDKETYLPDTIDLLNDKEAISYWLPCLEEMARNFVNKVSYLCPHDKTATERAKYTWQKFHDFIEQIKYNPQQFKPLSIRTLLEFNEENLRKSNFDDPWLLQKQKETVAAFTQYQDRVNFVDSIEDFYLKWEELSKGLVAGNLFDWGAKAIADILEECNGFGLTHAMQKIQQRPWFHDDLDKWISKLKRTPYVKAVVFIDNAGVDFVLGVLPLTRELLKQGTSVVLTANSGPALNDVTYSDLEVYLKSAEQKCDVLRDAIANNRLMAIENGQKGPCLDLRTLHNELCAEMQTADLLILEGMGRAVHTNLKAKFKVDCLKLAVLKNEWLAKNLGAQQFSVIFQYDPAPLPKVQ</sequence>
<dbReference type="OrthoDB" id="498611at2759"/>
<evidence type="ECO:0000256" key="2">
    <source>
        <dbReference type="ARBA" id="ARBA00011388"/>
    </source>
</evidence>
<keyword evidence="5" id="KW-0944">Nitration</keyword>
<comment type="cofactor">
    <cofactor evidence="1">
        <name>Ni(2+)</name>
        <dbReference type="ChEBI" id="CHEBI:49786"/>
    </cofactor>
</comment>
<reference evidence="11" key="3">
    <citation type="submission" date="2019-08" db="EMBL/GenBank/DDBJ databases">
        <authorList>
            <consortium name="Photinus pyralis genome working group"/>
            <person name="Fallon T.R."/>
            <person name="Sander Lower S.E."/>
            <person name="Weng J.-K."/>
        </authorList>
    </citation>
    <scope>NUCLEOTIDE SEQUENCE</scope>
    <source>
        <strain evidence="11">1611_PpyrPB1</strain>
        <tissue evidence="11">Whole body</tissue>
    </source>
</reference>
<dbReference type="PANTHER" id="PTHR12280">
    <property type="entry name" value="PANTOTHENATE KINASE"/>
    <property type="match status" value="1"/>
</dbReference>
<evidence type="ECO:0000256" key="7">
    <source>
        <dbReference type="ARBA" id="ARBA00032948"/>
    </source>
</evidence>
<dbReference type="GO" id="GO:0005829">
    <property type="term" value="C:cytosol"/>
    <property type="evidence" value="ECO:0007669"/>
    <property type="project" value="TreeGrafter"/>
</dbReference>
<dbReference type="GO" id="GO:0005524">
    <property type="term" value="F:ATP binding"/>
    <property type="evidence" value="ECO:0007669"/>
    <property type="project" value="InterPro"/>
</dbReference>
<dbReference type="Proteomes" id="UP000327044">
    <property type="component" value="Unassembled WGS sequence"/>
</dbReference>
<evidence type="ECO:0000256" key="5">
    <source>
        <dbReference type="ARBA" id="ARBA00023074"/>
    </source>
</evidence>
<dbReference type="EMBL" id="VVIM01000006">
    <property type="protein sequence ID" value="KAB0798250.1"/>
    <property type="molecule type" value="Genomic_DNA"/>
</dbReference>
<reference evidence="10" key="1">
    <citation type="journal article" date="2016" name="Sci. Rep.">
        <title>Molecular characterization of firefly nuptial gifts: a multi-omics approach sheds light on postcopulatory sexual selection.</title>
        <authorList>
            <person name="Al-Wathiqui N."/>
            <person name="Fallon T.R."/>
            <person name="South A."/>
            <person name="Weng J.K."/>
            <person name="Lewis S.M."/>
        </authorList>
    </citation>
    <scope>NUCLEOTIDE SEQUENCE</scope>
</reference>
<dbReference type="FunCoup" id="A0A1Y1JWY2">
    <property type="interactions" value="646"/>
</dbReference>
<gene>
    <name evidence="11" type="ORF">PPYR_09243</name>
</gene>
<dbReference type="PANTHER" id="PTHR12280:SF35">
    <property type="entry name" value="4'-PHOSPHOPANTETHEINE PHOSPHATASE"/>
    <property type="match status" value="1"/>
</dbReference>
<dbReference type="GO" id="GO:0004594">
    <property type="term" value="F:pantothenate kinase activity"/>
    <property type="evidence" value="ECO:0007669"/>
    <property type="project" value="TreeGrafter"/>
</dbReference>
<keyword evidence="12" id="KW-1185">Reference proteome</keyword>
<comment type="function">
    <text evidence="8">Phosphatase which shows a preference for 4'-phosphopantetheine and its oxidatively damaged forms (sulfonate or S-sulfonate), providing strong indirect evidence that the phosphatase activity pre-empts damage in the coenzyme A (CoA) pathway. Hydrolyzing excess 4'-phosphopantetheine could constitute a directed overflow mechanism to prevent its oxidation to the S-sulfonate, sulfonate, or other forms. Hydrolyzing 4'-phosphopantetheine sulfonate or S-sulfonate would forestall their conversion to inactive forms of CoA and acyl carrier protein. May play a role in the physiological regulation of CoA intracellular levels.</text>
</comment>
<evidence type="ECO:0000256" key="1">
    <source>
        <dbReference type="ARBA" id="ARBA00001967"/>
    </source>
</evidence>
<dbReference type="Pfam" id="PF01937">
    <property type="entry name" value="ARMT1-like_dom"/>
    <property type="match status" value="1"/>
</dbReference>
<evidence type="ECO:0000259" key="9">
    <source>
        <dbReference type="Pfam" id="PF01937"/>
    </source>
</evidence>
<dbReference type="Gene3D" id="3.40.50.10880">
    <property type="entry name" value="Uncharacterised protein PF01937, DUF89, domain 3"/>
    <property type="match status" value="1"/>
</dbReference>
<comment type="subunit">
    <text evidence="2">Homodimer. Interacts with PKM.</text>
</comment>
<dbReference type="InParanoid" id="A0A1Y1JWY2"/>
<dbReference type="AlphaFoldDB" id="A0A1Y1JWY2"/>
<protein>
    <recommendedName>
        <fullName evidence="3">4'-phosphopantetheine phosphatase</fullName>
    </recommendedName>
    <alternativeName>
        <fullName evidence="7">Inactive pantothenic acid kinase 4</fullName>
    </alternativeName>
</protein>